<evidence type="ECO:0000313" key="12">
    <source>
        <dbReference type="Proteomes" id="UP001404104"/>
    </source>
</evidence>
<dbReference type="SUPFAM" id="SSF82689">
    <property type="entry name" value="Mechanosensitive channel protein MscS (YggB), C-terminal domain"/>
    <property type="match status" value="1"/>
</dbReference>
<evidence type="ECO:0000256" key="5">
    <source>
        <dbReference type="ARBA" id="ARBA00022989"/>
    </source>
</evidence>
<dbReference type="PANTHER" id="PTHR30566">
    <property type="entry name" value="YNAI-RELATED MECHANOSENSITIVE ION CHANNEL"/>
    <property type="match status" value="1"/>
</dbReference>
<feature type="transmembrane region" description="Helical" evidence="8">
    <location>
        <begin position="150"/>
        <end position="175"/>
    </location>
</feature>
<dbReference type="InterPro" id="IPR011014">
    <property type="entry name" value="MscS_channel_TM-2"/>
</dbReference>
<dbReference type="SUPFAM" id="SSF82861">
    <property type="entry name" value="Mechanosensitive channel protein MscS (YggB), transmembrane region"/>
    <property type="match status" value="1"/>
</dbReference>
<sequence length="416" mass="44661">MTTNNSAAAAGPIIPQAEIDTQVQTLISSSYVWFQTHWLQIIIAAAIGTGIFLALHAARRLGEKLCRHDAGATGWGTIFGRAIAKTGNFFIIMVAVRLVEGYSGAPSQVAATINFLFTVAAVFQAAIWAREIILGAVRHRTESENYSGEALGSAMGIIRLLVTFALFAIALVVVLDNLGVNVTGLVAGLGVGGIAIGLAAQGIFADLFAALAIIFDRPFRRGDVVSYDTSGGTVEAIGLKSTRIRAVTGEERIISNKNLLDKEILNNTRREYRRIKFTLGLVQWTPMEKMEALPGMLQEVVESCGQTFVRAGFMQFGTSSYDFDLEFDSMDAAFAPFFEARHKVGLAIIKRFNAEGIELAYPTQTEFTAAPEGGMVLPYAEAAPPARPAHDPAEPAPQDASNSVENHPGFEGSSEN</sequence>
<comment type="similarity">
    <text evidence="2">Belongs to the MscS (TC 1.A.23) family.</text>
</comment>
<proteinExistence type="inferred from homology"/>
<name>A0ABU9XNV4_9SPHN</name>
<evidence type="ECO:0000256" key="4">
    <source>
        <dbReference type="ARBA" id="ARBA00022692"/>
    </source>
</evidence>
<dbReference type="Pfam" id="PF00924">
    <property type="entry name" value="MS_channel_2nd"/>
    <property type="match status" value="1"/>
</dbReference>
<evidence type="ECO:0000256" key="6">
    <source>
        <dbReference type="ARBA" id="ARBA00023136"/>
    </source>
</evidence>
<dbReference type="InterPro" id="IPR006685">
    <property type="entry name" value="MscS_channel_2nd"/>
</dbReference>
<organism evidence="11 12">
    <name type="scientific">Sphingomonas qilianensis</name>
    <dbReference type="NCBI Taxonomy" id="1736690"/>
    <lineage>
        <taxon>Bacteria</taxon>
        <taxon>Pseudomonadati</taxon>
        <taxon>Pseudomonadota</taxon>
        <taxon>Alphaproteobacteria</taxon>
        <taxon>Sphingomonadales</taxon>
        <taxon>Sphingomonadaceae</taxon>
        <taxon>Sphingomonas</taxon>
    </lineage>
</organism>
<evidence type="ECO:0000259" key="10">
    <source>
        <dbReference type="Pfam" id="PF21088"/>
    </source>
</evidence>
<dbReference type="InterPro" id="IPR010920">
    <property type="entry name" value="LSM_dom_sf"/>
</dbReference>
<dbReference type="SUPFAM" id="SSF50182">
    <property type="entry name" value="Sm-like ribonucleoproteins"/>
    <property type="match status" value="1"/>
</dbReference>
<evidence type="ECO:0000256" key="2">
    <source>
        <dbReference type="ARBA" id="ARBA00008017"/>
    </source>
</evidence>
<gene>
    <name evidence="11" type="ORF">ABC969_03645</name>
</gene>
<dbReference type="InterPro" id="IPR049142">
    <property type="entry name" value="MS_channel_1st"/>
</dbReference>
<dbReference type="Gene3D" id="1.10.287.1260">
    <property type="match status" value="1"/>
</dbReference>
<evidence type="ECO:0000313" key="11">
    <source>
        <dbReference type="EMBL" id="MEN2785512.1"/>
    </source>
</evidence>
<reference evidence="11 12" key="1">
    <citation type="submission" date="2024-05" db="EMBL/GenBank/DDBJ databases">
        <authorList>
            <person name="Liu Q."/>
            <person name="Xin Y.-H."/>
        </authorList>
    </citation>
    <scope>NUCLEOTIDE SEQUENCE [LARGE SCALE GENOMIC DNA]</scope>
    <source>
        <strain evidence="11 12">CGMCC 1.15349</strain>
    </source>
</reference>
<comment type="caution">
    <text evidence="11">The sequence shown here is derived from an EMBL/GenBank/DDBJ whole genome shotgun (WGS) entry which is preliminary data.</text>
</comment>
<dbReference type="InterPro" id="IPR023408">
    <property type="entry name" value="MscS_beta-dom_sf"/>
</dbReference>
<feature type="domain" description="Mechanosensitive ion channel MscS" evidence="9">
    <location>
        <begin position="203"/>
        <end position="269"/>
    </location>
</feature>
<keyword evidence="3" id="KW-1003">Cell membrane</keyword>
<evidence type="ECO:0000256" key="7">
    <source>
        <dbReference type="SAM" id="MobiDB-lite"/>
    </source>
</evidence>
<dbReference type="Pfam" id="PF21088">
    <property type="entry name" value="MS_channel_1st"/>
    <property type="match status" value="1"/>
</dbReference>
<keyword evidence="12" id="KW-1185">Reference proteome</keyword>
<evidence type="ECO:0000256" key="1">
    <source>
        <dbReference type="ARBA" id="ARBA00004651"/>
    </source>
</evidence>
<feature type="transmembrane region" description="Helical" evidence="8">
    <location>
        <begin position="187"/>
        <end position="215"/>
    </location>
</feature>
<accession>A0ABU9XNV4</accession>
<evidence type="ECO:0000256" key="8">
    <source>
        <dbReference type="SAM" id="Phobius"/>
    </source>
</evidence>
<dbReference type="RefSeq" id="WP_345863028.1">
    <property type="nucleotide sequence ID" value="NZ_JBDIMF010000001.1"/>
</dbReference>
<keyword evidence="5 8" id="KW-1133">Transmembrane helix</keyword>
<dbReference type="Proteomes" id="UP001404104">
    <property type="component" value="Unassembled WGS sequence"/>
</dbReference>
<evidence type="ECO:0000256" key="3">
    <source>
        <dbReference type="ARBA" id="ARBA00022475"/>
    </source>
</evidence>
<keyword evidence="4 8" id="KW-0812">Transmembrane</keyword>
<feature type="transmembrane region" description="Helical" evidence="8">
    <location>
        <begin position="78"/>
        <end position="99"/>
    </location>
</feature>
<feature type="domain" description="Mechanosensitive ion channel transmembrane helices 2/3" evidence="10">
    <location>
        <begin position="161"/>
        <end position="201"/>
    </location>
</feature>
<feature type="region of interest" description="Disordered" evidence="7">
    <location>
        <begin position="380"/>
        <end position="416"/>
    </location>
</feature>
<dbReference type="EMBL" id="JBDIMF010000001">
    <property type="protein sequence ID" value="MEN2785512.1"/>
    <property type="molecule type" value="Genomic_DNA"/>
</dbReference>
<dbReference type="InterPro" id="IPR011066">
    <property type="entry name" value="MscS_channel_C_sf"/>
</dbReference>
<evidence type="ECO:0000259" key="9">
    <source>
        <dbReference type="Pfam" id="PF00924"/>
    </source>
</evidence>
<dbReference type="Gene3D" id="2.30.30.60">
    <property type="match status" value="1"/>
</dbReference>
<dbReference type="PANTHER" id="PTHR30566:SF25">
    <property type="entry name" value="INNER MEMBRANE PROTEIN"/>
    <property type="match status" value="1"/>
</dbReference>
<dbReference type="Gene3D" id="3.30.70.100">
    <property type="match status" value="1"/>
</dbReference>
<comment type="subcellular location">
    <subcellularLocation>
        <location evidence="1">Cell membrane</location>
        <topology evidence="1">Multi-pass membrane protein</topology>
    </subcellularLocation>
</comment>
<feature type="transmembrane region" description="Helical" evidence="8">
    <location>
        <begin position="111"/>
        <end position="129"/>
    </location>
</feature>
<keyword evidence="6 8" id="KW-0472">Membrane</keyword>
<feature type="transmembrane region" description="Helical" evidence="8">
    <location>
        <begin position="38"/>
        <end position="58"/>
    </location>
</feature>
<protein>
    <submittedName>
        <fullName evidence="11">Mechanosensitive ion channel domain-containing protein</fullName>
    </submittedName>
</protein>